<dbReference type="AlphaFoldDB" id="A0A0F9H0I4"/>
<comment type="caution">
    <text evidence="1">The sequence shown here is derived from an EMBL/GenBank/DDBJ whole genome shotgun (WGS) entry which is preliminary data.</text>
</comment>
<accession>A0A0F9H0I4</accession>
<reference evidence="1" key="1">
    <citation type="journal article" date="2015" name="Nature">
        <title>Complex archaea that bridge the gap between prokaryotes and eukaryotes.</title>
        <authorList>
            <person name="Spang A."/>
            <person name="Saw J.H."/>
            <person name="Jorgensen S.L."/>
            <person name="Zaremba-Niedzwiedzka K."/>
            <person name="Martijn J."/>
            <person name="Lind A.E."/>
            <person name="van Eijk R."/>
            <person name="Schleper C."/>
            <person name="Guy L."/>
            <person name="Ettema T.J."/>
        </authorList>
    </citation>
    <scope>NUCLEOTIDE SEQUENCE</scope>
</reference>
<organism evidence="1">
    <name type="scientific">marine sediment metagenome</name>
    <dbReference type="NCBI Taxonomy" id="412755"/>
    <lineage>
        <taxon>unclassified sequences</taxon>
        <taxon>metagenomes</taxon>
        <taxon>ecological metagenomes</taxon>
    </lineage>
</organism>
<proteinExistence type="predicted"/>
<gene>
    <name evidence="1" type="ORF">LCGC14_1762610</name>
</gene>
<dbReference type="EMBL" id="LAZR01016417">
    <property type="protein sequence ID" value="KKM04594.1"/>
    <property type="molecule type" value="Genomic_DNA"/>
</dbReference>
<name>A0A0F9H0I4_9ZZZZ</name>
<evidence type="ECO:0000313" key="1">
    <source>
        <dbReference type="EMBL" id="KKM04594.1"/>
    </source>
</evidence>
<sequence length="79" mass="7827">MLGRVIVGCCGSVEMRPCQRNLGAGPSTEAGFEAGGAKVPLVGPKGIAGVASSPQPFYCGLLLRRGSVGSSAGQHSAIV</sequence>
<protein>
    <submittedName>
        <fullName evidence="1">Uncharacterized protein</fullName>
    </submittedName>
</protein>